<comment type="caution">
    <text evidence="1">The sequence shown here is derived from an EMBL/GenBank/DDBJ whole genome shotgun (WGS) entry which is preliminary data.</text>
</comment>
<evidence type="ECO:0000313" key="1">
    <source>
        <dbReference type="EMBL" id="PLK30820.1"/>
    </source>
</evidence>
<dbReference type="AlphaFoldDB" id="A0A2J4JSH8"/>
<gene>
    <name evidence="1" type="ORF">CGS50_004205</name>
</gene>
<name>A0A2J4JSH8_9FIRM</name>
<accession>A0A2J4JSH8</accession>
<protein>
    <submittedName>
        <fullName evidence="1">Uncharacterized protein</fullName>
    </submittedName>
</protein>
<proteinExistence type="predicted"/>
<evidence type="ECO:0000313" key="2">
    <source>
        <dbReference type="Proteomes" id="UP000221015"/>
    </source>
</evidence>
<dbReference type="Proteomes" id="UP000221015">
    <property type="component" value="Unassembled WGS sequence"/>
</dbReference>
<reference evidence="1 2" key="1">
    <citation type="journal article" date="2017" name="Front. Microbiol.">
        <title>New Insights into the Diversity of the Genus Faecalibacterium.</title>
        <authorList>
            <person name="Benevides L."/>
            <person name="Burman S."/>
            <person name="Martin R."/>
            <person name="Robert V."/>
            <person name="Thomas M."/>
            <person name="Miquel S."/>
            <person name="Chain F."/>
            <person name="Sokol H."/>
            <person name="Bermudez-Humaran L.G."/>
            <person name="Morrison M."/>
            <person name="Langella P."/>
            <person name="Azevedo V.A."/>
            <person name="Chatel J.M."/>
            <person name="Soares S."/>
        </authorList>
    </citation>
    <scope>NUCLEOTIDE SEQUENCE [LARGE SCALE GENOMIC DNA]</scope>
    <source>
        <strain evidence="1 2">CNCM I 4542</strain>
    </source>
</reference>
<dbReference type="RefSeq" id="WP_097782186.1">
    <property type="nucleotide sequence ID" value="NZ_NMTS02000001.1"/>
</dbReference>
<dbReference type="EMBL" id="NMTS02000001">
    <property type="protein sequence ID" value="PLK30820.1"/>
    <property type="molecule type" value="Genomic_DNA"/>
</dbReference>
<sequence>MYYFIYCKGPNEKRFTLCNPWKGTRGMGKVYAPRFLKEQADYAVAWMTEHNPGFIFQRRPAR</sequence>
<organism evidence="1 2">
    <name type="scientific">Faecalibacterium prausnitzii</name>
    <dbReference type="NCBI Taxonomy" id="853"/>
    <lineage>
        <taxon>Bacteria</taxon>
        <taxon>Bacillati</taxon>
        <taxon>Bacillota</taxon>
        <taxon>Clostridia</taxon>
        <taxon>Eubacteriales</taxon>
        <taxon>Oscillospiraceae</taxon>
        <taxon>Faecalibacterium</taxon>
    </lineage>
</organism>